<reference evidence="1 2" key="1">
    <citation type="submission" date="2021-08" db="EMBL/GenBank/DDBJ databases">
        <title>Nocardioides bacterium WL0053 sp. nov., isolated from the sediment.</title>
        <authorList>
            <person name="Wang L."/>
            <person name="Zhang D."/>
            <person name="Zhang A."/>
        </authorList>
    </citation>
    <scope>NUCLEOTIDE SEQUENCE [LARGE SCALE GENOMIC DNA]</scope>
    <source>
        <strain evidence="1 2">WL0053</strain>
    </source>
</reference>
<keyword evidence="2" id="KW-1185">Reference proteome</keyword>
<organism evidence="1 2">
    <name type="scientific">Nocardioides jiangsuensis</name>
    <dbReference type="NCBI Taxonomy" id="2866161"/>
    <lineage>
        <taxon>Bacteria</taxon>
        <taxon>Bacillati</taxon>
        <taxon>Actinomycetota</taxon>
        <taxon>Actinomycetes</taxon>
        <taxon>Propionibacteriales</taxon>
        <taxon>Nocardioidaceae</taxon>
        <taxon>Nocardioides</taxon>
    </lineage>
</organism>
<accession>A0ABS7RNK7</accession>
<evidence type="ECO:0000313" key="1">
    <source>
        <dbReference type="EMBL" id="MBY9076639.1"/>
    </source>
</evidence>
<comment type="caution">
    <text evidence="1">The sequence shown here is derived from an EMBL/GenBank/DDBJ whole genome shotgun (WGS) entry which is preliminary data.</text>
</comment>
<dbReference type="GO" id="GO:0032259">
    <property type="term" value="P:methylation"/>
    <property type="evidence" value="ECO:0007669"/>
    <property type="project" value="UniProtKB-KW"/>
</dbReference>
<dbReference type="Proteomes" id="UP000754710">
    <property type="component" value="Unassembled WGS sequence"/>
</dbReference>
<dbReference type="GO" id="GO:0008168">
    <property type="term" value="F:methyltransferase activity"/>
    <property type="evidence" value="ECO:0007669"/>
    <property type="project" value="UniProtKB-KW"/>
</dbReference>
<protein>
    <submittedName>
        <fullName evidence="1">Class I SAM-dependent methyltransferase</fullName>
    </submittedName>
</protein>
<proteinExistence type="predicted"/>
<dbReference type="InterPro" id="IPR029063">
    <property type="entry name" value="SAM-dependent_MTases_sf"/>
</dbReference>
<name>A0ABS7RNK7_9ACTN</name>
<dbReference type="EMBL" id="JAIEZQ010000003">
    <property type="protein sequence ID" value="MBY9076639.1"/>
    <property type="molecule type" value="Genomic_DNA"/>
</dbReference>
<dbReference type="Gene3D" id="3.40.50.150">
    <property type="entry name" value="Vaccinia Virus protein VP39"/>
    <property type="match status" value="1"/>
</dbReference>
<keyword evidence="1" id="KW-0808">Transferase</keyword>
<evidence type="ECO:0000313" key="2">
    <source>
        <dbReference type="Proteomes" id="UP000754710"/>
    </source>
</evidence>
<dbReference type="SUPFAM" id="SSF53335">
    <property type="entry name" value="S-adenosyl-L-methionine-dependent methyltransferases"/>
    <property type="match status" value="1"/>
</dbReference>
<dbReference type="RefSeq" id="WP_221026434.1">
    <property type="nucleotide sequence ID" value="NZ_JAIEZQ010000003.1"/>
</dbReference>
<keyword evidence="1" id="KW-0489">Methyltransferase</keyword>
<gene>
    <name evidence="1" type="ORF">K1X13_17530</name>
</gene>
<sequence>MSDLDRSVELAKERGYDALAPIDEAFERGEITQDEWHARILAVVESAYLSATTEQMGSGHSGTREEWEESRGLIMEAIDGSGTFLDVGCANGLLMASVERWSRERRLVVDPYGVEISPRLAALARSRYPQWRDRIWAANADGWRPPMRFQFVRTGLEYVPVGRRETFVRDLVENVVAPGGRLIVGKNNENRGESKIAHCLRSWGWSDVQEARRPHAHPGVEISVVWLEHL</sequence>